<dbReference type="STRING" id="37625.SAMN05660420_02885"/>
<evidence type="ECO:0000256" key="2">
    <source>
        <dbReference type="ARBA" id="ARBA00022691"/>
    </source>
</evidence>
<dbReference type="InterPro" id="IPR050377">
    <property type="entry name" value="Radical_SAM_PqqE_MftC-like"/>
</dbReference>
<dbReference type="EMBL" id="FNQN01000010">
    <property type="protein sequence ID" value="SEA70438.1"/>
    <property type="molecule type" value="Genomic_DNA"/>
</dbReference>
<dbReference type="SFLD" id="SFLDG01067">
    <property type="entry name" value="SPASM/twitch_domain_containing"/>
    <property type="match status" value="1"/>
</dbReference>
<keyword evidence="4" id="KW-0408">Iron</keyword>
<dbReference type="OrthoDB" id="9810775at2"/>
<gene>
    <name evidence="7" type="ORF">SAMN05660420_02885</name>
</gene>
<proteinExistence type="predicted"/>
<name>A0A1H4DCY7_9BACT</name>
<dbReference type="PANTHER" id="PTHR11228:SF7">
    <property type="entry name" value="PQQA PEPTIDE CYCLASE"/>
    <property type="match status" value="1"/>
</dbReference>
<evidence type="ECO:0000256" key="3">
    <source>
        <dbReference type="ARBA" id="ARBA00022723"/>
    </source>
</evidence>
<keyword evidence="8" id="KW-1185">Reference proteome</keyword>
<dbReference type="GO" id="GO:0003824">
    <property type="term" value="F:catalytic activity"/>
    <property type="evidence" value="ECO:0007669"/>
    <property type="project" value="InterPro"/>
</dbReference>
<evidence type="ECO:0000256" key="5">
    <source>
        <dbReference type="ARBA" id="ARBA00023014"/>
    </source>
</evidence>
<evidence type="ECO:0000313" key="8">
    <source>
        <dbReference type="Proteomes" id="UP000199409"/>
    </source>
</evidence>
<evidence type="ECO:0000256" key="4">
    <source>
        <dbReference type="ARBA" id="ARBA00023004"/>
    </source>
</evidence>
<evidence type="ECO:0000256" key="1">
    <source>
        <dbReference type="ARBA" id="ARBA00001966"/>
    </source>
</evidence>
<evidence type="ECO:0000313" key="7">
    <source>
        <dbReference type="EMBL" id="SEA70438.1"/>
    </source>
</evidence>
<dbReference type="GO" id="GO:0046872">
    <property type="term" value="F:metal ion binding"/>
    <property type="evidence" value="ECO:0007669"/>
    <property type="project" value="UniProtKB-KW"/>
</dbReference>
<evidence type="ECO:0000259" key="6">
    <source>
        <dbReference type="PROSITE" id="PS51918"/>
    </source>
</evidence>
<dbReference type="PANTHER" id="PTHR11228">
    <property type="entry name" value="RADICAL SAM DOMAIN PROTEIN"/>
    <property type="match status" value="1"/>
</dbReference>
<dbReference type="Pfam" id="PF04055">
    <property type="entry name" value="Radical_SAM"/>
    <property type="match status" value="1"/>
</dbReference>
<keyword evidence="2" id="KW-0949">S-adenosyl-L-methionine</keyword>
<dbReference type="Proteomes" id="UP000199409">
    <property type="component" value="Unassembled WGS sequence"/>
</dbReference>
<dbReference type="InterPro" id="IPR013785">
    <property type="entry name" value="Aldolase_TIM"/>
</dbReference>
<reference evidence="7 8" key="1">
    <citation type="submission" date="2016-10" db="EMBL/GenBank/DDBJ databases">
        <authorList>
            <person name="de Groot N.N."/>
        </authorList>
    </citation>
    <scope>NUCLEOTIDE SEQUENCE [LARGE SCALE GENOMIC DNA]</scope>
    <source>
        <strain evidence="7 8">DSM 7343</strain>
    </source>
</reference>
<keyword evidence="5" id="KW-0411">Iron-sulfur</keyword>
<sequence>MKMNNTDQWLYTSQNESRGYIQPQSLDELWFHTGTNCNLRCPFCLEGSKPGDNRIEFLTLTESQKFIDEALLLGVKKFSFTGGEPFVNPEFISILTAALAHRPCLVLTNATEPLMNQMGAILPLLKQPNPLSFRVSLDHPDPIKHDESRGKGNFRKALDTLGRLYQAGFGVSIARHMLPGEDSAAVDQAYAPYFETAGVPADLTIIKFPEFHLPGSLPQVTEITEGCMTRYLSAERRAAFMCNFSKMIVKINGQCGVYACTLVDDVAAYDLGDTLHKAMQQRVMLGHHRCYSCFAGGASCSEGVEKK</sequence>
<dbReference type="PROSITE" id="PS51918">
    <property type="entry name" value="RADICAL_SAM"/>
    <property type="match status" value="1"/>
</dbReference>
<dbReference type="RefSeq" id="WP_092350074.1">
    <property type="nucleotide sequence ID" value="NZ_FNQN01000010.1"/>
</dbReference>
<dbReference type="Gene3D" id="3.20.20.70">
    <property type="entry name" value="Aldolase class I"/>
    <property type="match status" value="1"/>
</dbReference>
<organism evidence="7 8">
    <name type="scientific">Desulfuromusa kysingii</name>
    <dbReference type="NCBI Taxonomy" id="37625"/>
    <lineage>
        <taxon>Bacteria</taxon>
        <taxon>Pseudomonadati</taxon>
        <taxon>Thermodesulfobacteriota</taxon>
        <taxon>Desulfuromonadia</taxon>
        <taxon>Desulfuromonadales</taxon>
        <taxon>Geopsychrobacteraceae</taxon>
        <taxon>Desulfuromusa</taxon>
    </lineage>
</organism>
<dbReference type="InterPro" id="IPR058240">
    <property type="entry name" value="rSAM_sf"/>
</dbReference>
<comment type="cofactor">
    <cofactor evidence="1">
        <name>[4Fe-4S] cluster</name>
        <dbReference type="ChEBI" id="CHEBI:49883"/>
    </cofactor>
</comment>
<dbReference type="GO" id="GO:0051536">
    <property type="term" value="F:iron-sulfur cluster binding"/>
    <property type="evidence" value="ECO:0007669"/>
    <property type="project" value="UniProtKB-KW"/>
</dbReference>
<dbReference type="CDD" id="cd01335">
    <property type="entry name" value="Radical_SAM"/>
    <property type="match status" value="1"/>
</dbReference>
<feature type="domain" description="Radical SAM core" evidence="6">
    <location>
        <begin position="21"/>
        <end position="252"/>
    </location>
</feature>
<accession>A0A1H4DCY7</accession>
<keyword evidence="3" id="KW-0479">Metal-binding</keyword>
<dbReference type="AlphaFoldDB" id="A0A1H4DCY7"/>
<dbReference type="SUPFAM" id="SSF102114">
    <property type="entry name" value="Radical SAM enzymes"/>
    <property type="match status" value="1"/>
</dbReference>
<protein>
    <submittedName>
        <fullName evidence="7">4Fe-4S single cluster domain-containing protein</fullName>
    </submittedName>
</protein>
<dbReference type="InterPro" id="IPR007197">
    <property type="entry name" value="rSAM"/>
</dbReference>
<dbReference type="SFLD" id="SFLDS00029">
    <property type="entry name" value="Radical_SAM"/>
    <property type="match status" value="1"/>
</dbReference>